<dbReference type="STRING" id="1531966.A0A0A1TPD4"/>
<protein>
    <recommendedName>
        <fullName evidence="3">Fe2OG dioxygenase domain-containing protein</fullName>
    </recommendedName>
</protein>
<dbReference type="PANTHER" id="PTHR41677">
    <property type="entry name" value="YALI0B19030P"/>
    <property type="match status" value="1"/>
</dbReference>
<dbReference type="EMBL" id="CDHN01000004">
    <property type="protein sequence ID" value="CEJ92602.1"/>
    <property type="molecule type" value="Genomic_DNA"/>
</dbReference>
<keyword evidence="2" id="KW-1185">Reference proteome</keyword>
<proteinExistence type="predicted"/>
<dbReference type="AlphaFoldDB" id="A0A0A1TPD4"/>
<reference evidence="1 2" key="1">
    <citation type="journal article" date="2015" name="Genome Announc.">
        <title>Draft Genome Sequence and Gene Annotation of the Entomopathogenic Fungus Verticillium hemipterigenum.</title>
        <authorList>
            <person name="Horn F."/>
            <person name="Habel A."/>
            <person name="Scharf D.H."/>
            <person name="Dworschak J."/>
            <person name="Brakhage A.A."/>
            <person name="Guthke R."/>
            <person name="Hertweck C."/>
            <person name="Linde J."/>
        </authorList>
    </citation>
    <scope>NUCLEOTIDE SEQUENCE [LARGE SCALE GENOMIC DNA]</scope>
</reference>
<dbReference type="OrthoDB" id="10256055at2759"/>
<name>A0A0A1TPD4_9HYPO</name>
<evidence type="ECO:0000313" key="2">
    <source>
        <dbReference type="Proteomes" id="UP000039046"/>
    </source>
</evidence>
<dbReference type="PANTHER" id="PTHR41677:SF1">
    <property type="entry name" value="FE2OG DIOXYGENASE DOMAIN-CONTAINING PROTEIN"/>
    <property type="match status" value="1"/>
</dbReference>
<dbReference type="Proteomes" id="UP000039046">
    <property type="component" value="Unassembled WGS sequence"/>
</dbReference>
<dbReference type="HOGENOM" id="CLU_045155_0_0_1"/>
<evidence type="ECO:0000313" key="1">
    <source>
        <dbReference type="EMBL" id="CEJ92602.1"/>
    </source>
</evidence>
<gene>
    <name evidence="1" type="ORF">VHEMI08243</name>
</gene>
<accession>A0A0A1TPD4</accession>
<evidence type="ECO:0008006" key="3">
    <source>
        <dbReference type="Google" id="ProtNLM"/>
    </source>
</evidence>
<sequence>MPSTIYEPIIDRRRPSGKVPSAKFDPERHLAFEEPVSTLTWQDLGYPKDHGVSPIAVAQPFRLFTDEAIQYMRNEILQVEVMEKFRVSSTIAAMQVRGYVETHAPFIYAAWKHPKTLEILSQVMGIDLSIKVDHEIGHVNFAVKSEALETDIDIQTGDSRYPGADATTGTKYDAEKEVVGWHYDSYPFSCVTMLSDSTNMVGGETAVQLGDSKGILKLAQPRLGYATLLQGRYVLHKGLTAGPGRERLSMVTSLWPRSAFVRDESFLTNIRTVSNNSQLYVQFAEYRLAMLEERTRAQLENIKRCRDKGDQIDMTALKTFIADQQEHLRITDLALLEENMIERGIVKEIAVENEAVDAT</sequence>
<organism evidence="1 2">
    <name type="scientific">[Torrubiella] hemipterigena</name>
    <dbReference type="NCBI Taxonomy" id="1531966"/>
    <lineage>
        <taxon>Eukaryota</taxon>
        <taxon>Fungi</taxon>
        <taxon>Dikarya</taxon>
        <taxon>Ascomycota</taxon>
        <taxon>Pezizomycotina</taxon>
        <taxon>Sordariomycetes</taxon>
        <taxon>Hypocreomycetidae</taxon>
        <taxon>Hypocreales</taxon>
        <taxon>Clavicipitaceae</taxon>
        <taxon>Clavicipitaceae incertae sedis</taxon>
        <taxon>'Torrubiella' clade</taxon>
    </lineage>
</organism>